<sequence length="100" mass="11430">MRHSLQLTYNIAMSCRMGSHHYWHSSELYKARDLAESNQLGLIWCSVSQHHTQMPTFWLFYHISGEERDDNVSDLEPFTSFLPGTCALSAVCFGALLSFA</sequence>
<dbReference type="PROSITE" id="PS51257">
    <property type="entry name" value="PROKAR_LIPOPROTEIN"/>
    <property type="match status" value="1"/>
</dbReference>
<reference evidence="1" key="1">
    <citation type="submission" date="2017-07" db="EMBL/GenBank/DDBJ databases">
        <authorList>
            <person name="Mikheyev A."/>
            <person name="Grau M."/>
        </authorList>
    </citation>
    <scope>NUCLEOTIDE SEQUENCE</scope>
    <source>
        <tissue evidence="1">Venom_gland</tissue>
    </source>
</reference>
<proteinExistence type="predicted"/>
<accession>A0A2D4NHA1</accession>
<dbReference type="EMBL" id="IACM01173740">
    <property type="protein sequence ID" value="LAB45035.1"/>
    <property type="molecule type" value="Transcribed_RNA"/>
</dbReference>
<dbReference type="EMBL" id="IACM01173741">
    <property type="protein sequence ID" value="LAB45039.1"/>
    <property type="molecule type" value="Transcribed_RNA"/>
</dbReference>
<dbReference type="AlphaFoldDB" id="A0A2D4NHA1"/>
<evidence type="ECO:0000313" key="1">
    <source>
        <dbReference type="EMBL" id="LAB45035.1"/>
    </source>
</evidence>
<reference evidence="1" key="2">
    <citation type="submission" date="2017-11" db="EMBL/GenBank/DDBJ databases">
        <title>Coralsnake Venomics: Analyses of Venom Gland Transcriptomes and Proteomes of Six Brazilian Taxa.</title>
        <authorList>
            <person name="Aird S.D."/>
            <person name="Jorge da Silva N."/>
            <person name="Qiu L."/>
            <person name="Villar-Briones A."/>
            <person name="Aparecida-Saddi V."/>
            <person name="Campos-Telles M.P."/>
            <person name="Grau M."/>
            <person name="Mikheyev A.S."/>
        </authorList>
    </citation>
    <scope>NUCLEOTIDE SEQUENCE</scope>
    <source>
        <tissue evidence="1">Venom_gland</tissue>
    </source>
</reference>
<organism evidence="1">
    <name type="scientific">Micrurus spixii</name>
    <name type="common">Amazon coral snake</name>
    <dbReference type="NCBI Taxonomy" id="129469"/>
    <lineage>
        <taxon>Eukaryota</taxon>
        <taxon>Metazoa</taxon>
        <taxon>Chordata</taxon>
        <taxon>Craniata</taxon>
        <taxon>Vertebrata</taxon>
        <taxon>Euteleostomi</taxon>
        <taxon>Lepidosauria</taxon>
        <taxon>Squamata</taxon>
        <taxon>Bifurcata</taxon>
        <taxon>Unidentata</taxon>
        <taxon>Episquamata</taxon>
        <taxon>Toxicofera</taxon>
        <taxon>Serpentes</taxon>
        <taxon>Colubroidea</taxon>
        <taxon>Elapidae</taxon>
        <taxon>Elapinae</taxon>
        <taxon>Micrurus</taxon>
    </lineage>
</organism>
<dbReference type="EMBL" id="IACM01173742">
    <property type="protein sequence ID" value="LAB45042.1"/>
    <property type="molecule type" value="Transcribed_RNA"/>
</dbReference>
<name>A0A2D4NHA1_9SAUR</name>
<protein>
    <submittedName>
        <fullName evidence="1">Uncharacterized protein</fullName>
    </submittedName>
</protein>